<sequence length="528" mass="55338">MSSEGRLITGRYRLHQRIGSGAMGVVWRAVDERLQRTVAVKQLLLQPGYTDAETQEARERSMREGRIAARLQHQNAIAVFDVAEDEGQPVLVMEYLPSQSLASMISDHGVLPPLEVARIGAQVASALAAAHMAGIVHRDLKPGNILLGDNGQSKITDFGISRAIGDVAITKSGILAGTPAYLSPEVALGRDPAPASDVFSLGSTLYAAIEGHPPFGVDDNAISLLHRVARGQVDPPRQAGPMTAALMQLLRADPVDRPTMAQTQTILQAVADGRPIPNTPANGWQQASAPSPRPAAQEGGSTRVGAPTTAGSTGAAASGAAAADPTRVGQAAPPEERGRNRSRTIAVWAIALVAAVLIGVLAANAFGGSPEPSNAQSSSSPRPAPPPVTTSAPATTSAAPTTTSSAPTTSSTPPSTSSAPPSTTAKKVSTAEKEAVVKKYFSLVPDELDKSWSLLGPKLRQVGKDEYEEFWGEVKDVKVLGKPRAIKSNKVVVNLRYKTEDGDKSLERHLMGIVVENGKPRINTEKSL</sequence>
<evidence type="ECO:0000256" key="8">
    <source>
        <dbReference type="SAM" id="MobiDB-lite"/>
    </source>
</evidence>
<dbReference type="InterPro" id="IPR017441">
    <property type="entry name" value="Protein_kinase_ATP_BS"/>
</dbReference>
<dbReference type="GO" id="GO:0004674">
    <property type="term" value="F:protein serine/threonine kinase activity"/>
    <property type="evidence" value="ECO:0007669"/>
    <property type="project" value="UniProtKB-KW"/>
</dbReference>
<evidence type="ECO:0000256" key="3">
    <source>
        <dbReference type="ARBA" id="ARBA00022679"/>
    </source>
</evidence>
<dbReference type="PROSITE" id="PS50011">
    <property type="entry name" value="PROTEIN_KINASE_DOM"/>
    <property type="match status" value="1"/>
</dbReference>
<dbReference type="InterPro" id="IPR008271">
    <property type="entry name" value="Ser/Thr_kinase_AS"/>
</dbReference>
<feature type="compositionally biased region" description="Low complexity" evidence="8">
    <location>
        <begin position="368"/>
        <end position="381"/>
    </location>
</feature>
<dbReference type="Pfam" id="PF00069">
    <property type="entry name" value="Pkinase"/>
    <property type="match status" value="1"/>
</dbReference>
<feature type="domain" description="Protein kinase" evidence="10">
    <location>
        <begin position="12"/>
        <end position="267"/>
    </location>
</feature>
<keyword evidence="9" id="KW-0812">Transmembrane</keyword>
<evidence type="ECO:0000256" key="6">
    <source>
        <dbReference type="ARBA" id="ARBA00022840"/>
    </source>
</evidence>
<evidence type="ECO:0000256" key="1">
    <source>
        <dbReference type="ARBA" id="ARBA00012513"/>
    </source>
</evidence>
<feature type="binding site" evidence="7">
    <location>
        <position position="41"/>
    </location>
    <ligand>
        <name>ATP</name>
        <dbReference type="ChEBI" id="CHEBI:30616"/>
    </ligand>
</feature>
<organism evidence="11 12">
    <name type="scientific">Halosaccharopolyspora lacisalsi</name>
    <dbReference type="NCBI Taxonomy" id="1000566"/>
    <lineage>
        <taxon>Bacteria</taxon>
        <taxon>Bacillati</taxon>
        <taxon>Actinomycetota</taxon>
        <taxon>Actinomycetes</taxon>
        <taxon>Pseudonocardiales</taxon>
        <taxon>Pseudonocardiaceae</taxon>
        <taxon>Halosaccharopolyspora</taxon>
    </lineage>
</organism>
<evidence type="ECO:0000256" key="5">
    <source>
        <dbReference type="ARBA" id="ARBA00022777"/>
    </source>
</evidence>
<comment type="caution">
    <text evidence="11">The sequence shown here is derived from an EMBL/GenBank/DDBJ whole genome shotgun (WGS) entry which is preliminary data.</text>
</comment>
<evidence type="ECO:0000313" key="12">
    <source>
        <dbReference type="Proteomes" id="UP000569329"/>
    </source>
</evidence>
<feature type="compositionally biased region" description="Low complexity" evidence="8">
    <location>
        <begin position="305"/>
        <end position="326"/>
    </location>
</feature>
<name>A0A839DPP7_9PSEU</name>
<gene>
    <name evidence="11" type="ORF">FHX42_000038</name>
</gene>
<feature type="compositionally biased region" description="Low complexity" evidence="8">
    <location>
        <begin position="285"/>
        <end position="297"/>
    </location>
</feature>
<keyword evidence="9" id="KW-0472">Membrane</keyword>
<dbReference type="SMART" id="SM00220">
    <property type="entry name" value="S_TKc"/>
    <property type="match status" value="1"/>
</dbReference>
<evidence type="ECO:0000259" key="10">
    <source>
        <dbReference type="PROSITE" id="PS50011"/>
    </source>
</evidence>
<evidence type="ECO:0000256" key="7">
    <source>
        <dbReference type="PROSITE-ProRule" id="PRU10141"/>
    </source>
</evidence>
<dbReference type="PANTHER" id="PTHR43289">
    <property type="entry name" value="MITOGEN-ACTIVATED PROTEIN KINASE KINASE KINASE 20-RELATED"/>
    <property type="match status" value="1"/>
</dbReference>
<evidence type="ECO:0000256" key="4">
    <source>
        <dbReference type="ARBA" id="ARBA00022741"/>
    </source>
</evidence>
<evidence type="ECO:0000256" key="2">
    <source>
        <dbReference type="ARBA" id="ARBA00022527"/>
    </source>
</evidence>
<feature type="transmembrane region" description="Helical" evidence="9">
    <location>
        <begin position="345"/>
        <end position="367"/>
    </location>
</feature>
<accession>A0A839DPP7</accession>
<keyword evidence="5" id="KW-0418">Kinase</keyword>
<dbReference type="RefSeq" id="WP_182542067.1">
    <property type="nucleotide sequence ID" value="NZ_JACGWZ010000001.1"/>
</dbReference>
<dbReference type="SUPFAM" id="SSF56112">
    <property type="entry name" value="Protein kinase-like (PK-like)"/>
    <property type="match status" value="1"/>
</dbReference>
<keyword evidence="9" id="KW-1133">Transmembrane helix</keyword>
<dbReference type="CDD" id="cd14014">
    <property type="entry name" value="STKc_PknB_like"/>
    <property type="match status" value="1"/>
</dbReference>
<keyword evidence="3" id="KW-0808">Transferase</keyword>
<dbReference type="GO" id="GO:0005524">
    <property type="term" value="F:ATP binding"/>
    <property type="evidence" value="ECO:0007669"/>
    <property type="project" value="UniProtKB-UniRule"/>
</dbReference>
<dbReference type="EC" id="2.7.11.1" evidence="1"/>
<feature type="region of interest" description="Disordered" evidence="8">
    <location>
        <begin position="368"/>
        <end position="430"/>
    </location>
</feature>
<dbReference type="Gene3D" id="1.10.510.10">
    <property type="entry name" value="Transferase(Phosphotransferase) domain 1"/>
    <property type="match status" value="1"/>
</dbReference>
<keyword evidence="4 7" id="KW-0547">Nucleotide-binding</keyword>
<dbReference type="Gene3D" id="3.30.200.20">
    <property type="entry name" value="Phosphorylase Kinase, domain 1"/>
    <property type="match status" value="1"/>
</dbReference>
<dbReference type="EMBL" id="JACGWZ010000001">
    <property type="protein sequence ID" value="MBA8822709.1"/>
    <property type="molecule type" value="Genomic_DNA"/>
</dbReference>
<protein>
    <recommendedName>
        <fullName evidence="1">non-specific serine/threonine protein kinase</fullName>
        <ecNumber evidence="1">2.7.11.1</ecNumber>
    </recommendedName>
</protein>
<dbReference type="InterPro" id="IPR000719">
    <property type="entry name" value="Prot_kinase_dom"/>
</dbReference>
<dbReference type="PROSITE" id="PS00108">
    <property type="entry name" value="PROTEIN_KINASE_ST"/>
    <property type="match status" value="1"/>
</dbReference>
<keyword evidence="6 7" id="KW-0067">ATP-binding</keyword>
<feature type="region of interest" description="Disordered" evidence="8">
    <location>
        <begin position="273"/>
        <end position="340"/>
    </location>
</feature>
<dbReference type="PROSITE" id="PS00107">
    <property type="entry name" value="PROTEIN_KINASE_ATP"/>
    <property type="match status" value="1"/>
</dbReference>
<dbReference type="AlphaFoldDB" id="A0A839DPP7"/>
<reference evidence="11 12" key="1">
    <citation type="submission" date="2020-07" db="EMBL/GenBank/DDBJ databases">
        <title>Sequencing the genomes of 1000 actinobacteria strains.</title>
        <authorList>
            <person name="Klenk H.-P."/>
        </authorList>
    </citation>
    <scope>NUCLEOTIDE SEQUENCE [LARGE SCALE GENOMIC DNA]</scope>
    <source>
        <strain evidence="11 12">DSM 45975</strain>
    </source>
</reference>
<evidence type="ECO:0000313" key="11">
    <source>
        <dbReference type="EMBL" id="MBA8822709.1"/>
    </source>
</evidence>
<evidence type="ECO:0000256" key="9">
    <source>
        <dbReference type="SAM" id="Phobius"/>
    </source>
</evidence>
<dbReference type="PANTHER" id="PTHR43289:SF6">
    <property type="entry name" value="SERINE_THREONINE-PROTEIN KINASE NEKL-3"/>
    <property type="match status" value="1"/>
</dbReference>
<dbReference type="InterPro" id="IPR011009">
    <property type="entry name" value="Kinase-like_dom_sf"/>
</dbReference>
<dbReference type="Proteomes" id="UP000569329">
    <property type="component" value="Unassembled WGS sequence"/>
</dbReference>
<keyword evidence="12" id="KW-1185">Reference proteome</keyword>
<keyword evidence="2" id="KW-0723">Serine/threonine-protein kinase</keyword>
<proteinExistence type="predicted"/>
<feature type="compositionally biased region" description="Low complexity" evidence="8">
    <location>
        <begin position="389"/>
        <end position="425"/>
    </location>
</feature>